<evidence type="ECO:0000256" key="1">
    <source>
        <dbReference type="SAM" id="SignalP"/>
    </source>
</evidence>
<dbReference type="InterPro" id="IPR036709">
    <property type="entry name" value="Autotransporte_beta_dom_sf"/>
</dbReference>
<comment type="caution">
    <text evidence="2">The sequence shown here is derived from an EMBL/GenBank/DDBJ whole genome shotgun (WGS) entry which is preliminary data.</text>
</comment>
<organism evidence="2 3">
    <name type="scientific">Legionella bononiensis</name>
    <dbReference type="NCBI Taxonomy" id="2793102"/>
    <lineage>
        <taxon>Bacteria</taxon>
        <taxon>Pseudomonadati</taxon>
        <taxon>Pseudomonadota</taxon>
        <taxon>Gammaproteobacteria</taxon>
        <taxon>Legionellales</taxon>
        <taxon>Legionellaceae</taxon>
        <taxon>Legionella</taxon>
    </lineage>
</organism>
<keyword evidence="1" id="KW-0732">Signal</keyword>
<dbReference type="EMBL" id="JADWVN010000029">
    <property type="protein sequence ID" value="MBL7528187.1"/>
    <property type="molecule type" value="Genomic_DNA"/>
</dbReference>
<feature type="chain" id="PRO_5045048182" description="Autotransporter domain-containing protein" evidence="1">
    <location>
        <begin position="20"/>
        <end position="326"/>
    </location>
</feature>
<dbReference type="SUPFAM" id="SSF103515">
    <property type="entry name" value="Autotransporter"/>
    <property type="match status" value="1"/>
</dbReference>
<sequence length="326" mass="36842">MRTKIFLTVLMLFVSTAYSKNQEVESTTGVKTKQEIEQLIQLYLKPKGVLNTSYDEFKFSSYQGAAFNHYSGHSNFISAGADNLNFYNFYWGINAYNITTNTNTTSRLTNDLSQSHGSIEDNGVFLHVMKQVVFPVFVDVFASFGRDRFKQTNTVNGDTDNPVIGRAHYYGHDSTVGVRTFFGQSYNSLYLQGYLTYFYSSFYQPNFIFEYPVDNVSVPSLTSKVGTLIEHARLYYQVNEHFSPFVSGSLIQITSRSFSRPIVDQNLAAVSALPQLLLAKNGYNYGVGVDYHYKSVRITPSYVHTVRGNTYSDNYVGVNFELTGLG</sequence>
<proteinExistence type="predicted"/>
<dbReference type="RefSeq" id="WP_203113546.1">
    <property type="nucleotide sequence ID" value="NZ_JADOBG010000023.1"/>
</dbReference>
<evidence type="ECO:0000313" key="3">
    <source>
        <dbReference type="Proteomes" id="UP000809910"/>
    </source>
</evidence>
<evidence type="ECO:0000313" key="2">
    <source>
        <dbReference type="EMBL" id="MBL7528187.1"/>
    </source>
</evidence>
<reference evidence="2 3" key="1">
    <citation type="submission" date="2020-12" db="EMBL/GenBank/DDBJ databases">
        <title>WGS of Legionella: environmental sample.</title>
        <authorList>
            <person name="Cristino S."/>
            <person name="Girolamini L."/>
            <person name="Salaris S."/>
            <person name="Pascale M.R."/>
            <person name="Mazzotta M."/>
            <person name="Orsini M."/>
            <person name="Grottola A."/>
        </authorList>
    </citation>
    <scope>NUCLEOTIDE SEQUENCE [LARGE SCALE GENOMIC DNA]</scope>
    <source>
        <strain evidence="2 3">30cs62</strain>
    </source>
</reference>
<evidence type="ECO:0008006" key="4">
    <source>
        <dbReference type="Google" id="ProtNLM"/>
    </source>
</evidence>
<protein>
    <recommendedName>
        <fullName evidence="4">Autotransporter domain-containing protein</fullName>
    </recommendedName>
</protein>
<keyword evidence="3" id="KW-1185">Reference proteome</keyword>
<dbReference type="Proteomes" id="UP000809910">
    <property type="component" value="Unassembled WGS sequence"/>
</dbReference>
<name>A0ABS1WFQ7_9GAMM</name>
<accession>A0ABS1WFQ7</accession>
<gene>
    <name evidence="2" type="ORF">I5282_16615</name>
</gene>
<feature type="signal peptide" evidence="1">
    <location>
        <begin position="1"/>
        <end position="19"/>
    </location>
</feature>